<dbReference type="PANTHER" id="PTHR38479">
    <property type="entry name" value="LMO0824 PROTEIN"/>
    <property type="match status" value="1"/>
</dbReference>
<dbReference type="Proteomes" id="UP001139493">
    <property type="component" value="Unassembled WGS sequence"/>
</dbReference>
<protein>
    <submittedName>
        <fullName evidence="1">Winged helix DNA-binding domain-containing protein</fullName>
    </submittedName>
</protein>
<dbReference type="Pfam" id="PF06224">
    <property type="entry name" value="AlkZ-like"/>
    <property type="match status" value="1"/>
</dbReference>
<evidence type="ECO:0000313" key="1">
    <source>
        <dbReference type="EMBL" id="MCP2263775.1"/>
    </source>
</evidence>
<keyword evidence="1" id="KW-0238">DNA-binding</keyword>
<comment type="caution">
    <text evidence="1">The sequence shown here is derived from an EMBL/GenBank/DDBJ whole genome shotgun (WGS) entry which is preliminary data.</text>
</comment>
<name>A0A9X2JTT2_9MICO</name>
<dbReference type="GO" id="GO:0003677">
    <property type="term" value="F:DNA binding"/>
    <property type="evidence" value="ECO:0007669"/>
    <property type="project" value="UniProtKB-KW"/>
</dbReference>
<reference evidence="1" key="1">
    <citation type="submission" date="2022-06" db="EMBL/GenBank/DDBJ databases">
        <title>Genomic Encyclopedia of Archaeal and Bacterial Type Strains, Phase II (KMG-II): from individual species to whole genera.</title>
        <authorList>
            <person name="Goeker M."/>
        </authorList>
    </citation>
    <scope>NUCLEOTIDE SEQUENCE</scope>
    <source>
        <strain evidence="1">DSM 26652</strain>
    </source>
</reference>
<dbReference type="EMBL" id="JAMTCS010000003">
    <property type="protein sequence ID" value="MCP2263775.1"/>
    <property type="molecule type" value="Genomic_DNA"/>
</dbReference>
<dbReference type="PANTHER" id="PTHR38479:SF2">
    <property type="entry name" value="WINGED HELIX DNA-BINDING DOMAIN-CONTAINING PROTEIN"/>
    <property type="match status" value="1"/>
</dbReference>
<dbReference type="InterPro" id="IPR009351">
    <property type="entry name" value="AlkZ-like"/>
</dbReference>
<accession>A0A9X2JTT2</accession>
<sequence length="374" mass="40497">MPARQDTAATMPTTSEVRDLQRARLTSVGLGALRPADDGGVPAVVGRLGAVQAQELHSSAWGVAQRLADPTTLADVQAALADGTVLRTHVLRPTWHYVVPEDLAPLMTATAHRVRRAMASTERSYGFDHALLPRRHAVVADALAAGPLTRKELGAVLAEAEGAPVRAWDLGQVMMHAELDLLVASGPMRGKQPTYRLLPEQKTWDEDEARVHLARAYVRGHGPCRAEDVAWWATLTKADARAAVADAGLTRHEVAGLTLWTDGDLPEPAPSGTVRLLSVYDELFCHDFRGWPSLTRDGMPNRWLFTGLVVADGMIAGGWSRVLRSRTVEITVELTDEPSPRVWSALEQEAARYGQFCGLEPSLVRGEVGKGTIG</sequence>
<gene>
    <name evidence="1" type="ORF">APR03_001111</name>
</gene>
<organism evidence="1 2">
    <name type="scientific">Promicromonospora thailandica</name>
    <dbReference type="NCBI Taxonomy" id="765201"/>
    <lineage>
        <taxon>Bacteria</taxon>
        <taxon>Bacillati</taxon>
        <taxon>Actinomycetota</taxon>
        <taxon>Actinomycetes</taxon>
        <taxon>Micrococcales</taxon>
        <taxon>Promicromonosporaceae</taxon>
        <taxon>Promicromonospora</taxon>
    </lineage>
</organism>
<evidence type="ECO:0000313" key="2">
    <source>
        <dbReference type="Proteomes" id="UP001139493"/>
    </source>
</evidence>
<proteinExistence type="predicted"/>
<keyword evidence="2" id="KW-1185">Reference proteome</keyword>
<dbReference type="AlphaFoldDB" id="A0A9X2JTT2"/>